<dbReference type="Gene3D" id="3.90.550.10">
    <property type="entry name" value="Spore Coat Polysaccharide Biosynthesis Protein SpsA, Chain A"/>
    <property type="match status" value="1"/>
</dbReference>
<accession>A0A939CA41</accession>
<evidence type="ECO:0000256" key="1">
    <source>
        <dbReference type="SAM" id="Phobius"/>
    </source>
</evidence>
<keyword evidence="1" id="KW-1133">Transmembrane helix</keyword>
<feature type="transmembrane region" description="Helical" evidence="1">
    <location>
        <begin position="261"/>
        <end position="279"/>
    </location>
</feature>
<dbReference type="InterPro" id="IPR050834">
    <property type="entry name" value="Glycosyltransf_2"/>
</dbReference>
<keyword evidence="1" id="KW-0472">Membrane</keyword>
<evidence type="ECO:0000259" key="2">
    <source>
        <dbReference type="Pfam" id="PF00535"/>
    </source>
</evidence>
<dbReference type="InterPro" id="IPR001173">
    <property type="entry name" value="Glyco_trans_2-like"/>
</dbReference>
<proteinExistence type="predicted"/>
<protein>
    <submittedName>
        <fullName evidence="3">Glycosyltransferase family 2 protein</fullName>
    </submittedName>
</protein>
<sequence>MAFSFPKASIVIPTHNNASTLRRVLDGMLKLNYPNDFEVIVVNDGSTDNTREMLKEFGKDKRIKAIDFEKNQGVCNARNAGIAKAKFPVLVNMDHDCIPEKGWLKQLVAAFEDERVGAVSSFGDFGGTSTAFRKELLEKVGGYDTSYGYYREDTDLTFRIMELGYEYRIVKAGYLHDHQEAKPSGKRGLFKYFLRRMRYHQNDVLLFKKHPKLASEFLDVKLGFLVNPAKDFKVAANLWEGSSKNLKLCSPRGIVLIENKSPLHALLIIFLALIYMLAVKASRLAGSVRYGRLLI</sequence>
<comment type="caution">
    <text evidence="3">The sequence shown here is derived from an EMBL/GenBank/DDBJ whole genome shotgun (WGS) entry which is preliminary data.</text>
</comment>
<dbReference type="PANTHER" id="PTHR43685">
    <property type="entry name" value="GLYCOSYLTRANSFERASE"/>
    <property type="match status" value="1"/>
</dbReference>
<dbReference type="AlphaFoldDB" id="A0A939CA41"/>
<evidence type="ECO:0000313" key="4">
    <source>
        <dbReference type="Proteomes" id="UP000809243"/>
    </source>
</evidence>
<keyword evidence="1" id="KW-0812">Transmembrane</keyword>
<dbReference type="EMBL" id="JAFGDB010000043">
    <property type="protein sequence ID" value="MBN2067355.1"/>
    <property type="molecule type" value="Genomic_DNA"/>
</dbReference>
<dbReference type="Pfam" id="PF00535">
    <property type="entry name" value="Glycos_transf_2"/>
    <property type="match status" value="1"/>
</dbReference>
<dbReference type="SUPFAM" id="SSF53448">
    <property type="entry name" value="Nucleotide-diphospho-sugar transferases"/>
    <property type="match status" value="1"/>
</dbReference>
<dbReference type="CDD" id="cd00761">
    <property type="entry name" value="Glyco_tranf_GTA_type"/>
    <property type="match status" value="1"/>
</dbReference>
<dbReference type="InterPro" id="IPR029044">
    <property type="entry name" value="Nucleotide-diphossugar_trans"/>
</dbReference>
<feature type="domain" description="Glycosyltransferase 2-like" evidence="2">
    <location>
        <begin position="9"/>
        <end position="137"/>
    </location>
</feature>
<evidence type="ECO:0000313" key="3">
    <source>
        <dbReference type="EMBL" id="MBN2067355.1"/>
    </source>
</evidence>
<dbReference type="PANTHER" id="PTHR43685:SF2">
    <property type="entry name" value="GLYCOSYLTRANSFERASE 2-LIKE DOMAIN-CONTAINING PROTEIN"/>
    <property type="match status" value="1"/>
</dbReference>
<reference evidence="3" key="1">
    <citation type="submission" date="2021-01" db="EMBL/GenBank/DDBJ databases">
        <title>Active Sulfur Cycling in an Early Earth Analoge.</title>
        <authorList>
            <person name="Hahn C.R."/>
            <person name="Youssef N.H."/>
            <person name="Elshahed M."/>
        </authorList>
    </citation>
    <scope>NUCLEOTIDE SEQUENCE</scope>
    <source>
        <strain evidence="3">Zod_Metabat.1151</strain>
    </source>
</reference>
<name>A0A939CA41_9ARCH</name>
<dbReference type="Proteomes" id="UP000809243">
    <property type="component" value="Unassembled WGS sequence"/>
</dbReference>
<organism evidence="3 4">
    <name type="scientific">Candidatus Iainarchaeum sp</name>
    <dbReference type="NCBI Taxonomy" id="3101447"/>
    <lineage>
        <taxon>Archaea</taxon>
        <taxon>Candidatus Iainarchaeota</taxon>
        <taxon>Candidatus Iainarchaeia</taxon>
        <taxon>Candidatus Iainarchaeales</taxon>
        <taxon>Candidatus Iainarchaeaceae</taxon>
        <taxon>Candidatus Iainarchaeum</taxon>
    </lineage>
</organism>
<gene>
    <name evidence="3" type="ORF">JW744_02715</name>
</gene>